<evidence type="ECO:0000256" key="1">
    <source>
        <dbReference type="ARBA" id="ARBA00004651"/>
    </source>
</evidence>
<accession>A0A1I4DX30</accession>
<evidence type="ECO:0000256" key="3">
    <source>
        <dbReference type="ARBA" id="ARBA00022475"/>
    </source>
</evidence>
<sequence length="337" mass="36256">MPTIGRFLLRRLLVAVPVLLGILFLTFMLVRIGDQDPVAMLAGPMADAPMLARIRAELMLDQPLLTQFWAYLGRLVQGDLGMSWQGNAKVTHEIATLLPATLELVTLAVGIGALVGVPLGLHAAERPNGWFDQASRFGSLFGFSLPTYWLGLMAIFIFFYLLGWAPAPMGRVSMMVTPPPVVTGSVLIDSILAGNVEAAWSAASQLVLPVGCFAIVATAPIVKHTRAIAIEVMGSDYIRYARACGFPRRVIRRIALRAALVPVITFVGSEFTSLLAAASLIEFVFSWGGLGHWGLNAILLGDFAAVQGYVLTLAIASVIIFALVDLTVMLLEPRARS</sequence>
<keyword evidence="10" id="KW-1185">Reference proteome</keyword>
<comment type="similarity">
    <text evidence="7">Belongs to the binding-protein-dependent transport system permease family.</text>
</comment>
<dbReference type="PANTHER" id="PTHR43163">
    <property type="entry name" value="DIPEPTIDE TRANSPORT SYSTEM PERMEASE PROTEIN DPPB-RELATED"/>
    <property type="match status" value="1"/>
</dbReference>
<evidence type="ECO:0000256" key="2">
    <source>
        <dbReference type="ARBA" id="ARBA00022448"/>
    </source>
</evidence>
<feature type="domain" description="ABC transmembrane type-1" evidence="8">
    <location>
        <begin position="98"/>
        <end position="332"/>
    </location>
</feature>
<evidence type="ECO:0000256" key="6">
    <source>
        <dbReference type="ARBA" id="ARBA00023136"/>
    </source>
</evidence>
<organism evidence="9 10">
    <name type="scientific">Falsiroseomonas stagni DSM 19981</name>
    <dbReference type="NCBI Taxonomy" id="1123062"/>
    <lineage>
        <taxon>Bacteria</taxon>
        <taxon>Pseudomonadati</taxon>
        <taxon>Pseudomonadota</taxon>
        <taxon>Alphaproteobacteria</taxon>
        <taxon>Acetobacterales</taxon>
        <taxon>Roseomonadaceae</taxon>
        <taxon>Falsiroseomonas</taxon>
    </lineage>
</organism>
<keyword evidence="6 7" id="KW-0472">Membrane</keyword>
<evidence type="ECO:0000259" key="8">
    <source>
        <dbReference type="PROSITE" id="PS50928"/>
    </source>
</evidence>
<dbReference type="CDD" id="cd06261">
    <property type="entry name" value="TM_PBP2"/>
    <property type="match status" value="1"/>
</dbReference>
<feature type="transmembrane region" description="Helical" evidence="7">
    <location>
        <begin position="258"/>
        <end position="288"/>
    </location>
</feature>
<evidence type="ECO:0000256" key="5">
    <source>
        <dbReference type="ARBA" id="ARBA00022989"/>
    </source>
</evidence>
<evidence type="ECO:0000313" key="9">
    <source>
        <dbReference type="EMBL" id="SFK96807.1"/>
    </source>
</evidence>
<dbReference type="Pfam" id="PF19300">
    <property type="entry name" value="BPD_transp_1_N"/>
    <property type="match status" value="1"/>
</dbReference>
<evidence type="ECO:0000313" key="10">
    <source>
        <dbReference type="Proteomes" id="UP000199473"/>
    </source>
</evidence>
<dbReference type="STRING" id="1123062.SAMN02745775_112118"/>
<dbReference type="Proteomes" id="UP000199473">
    <property type="component" value="Unassembled WGS sequence"/>
</dbReference>
<gene>
    <name evidence="9" type="ORF">SAMN02745775_112118</name>
</gene>
<proteinExistence type="inferred from homology"/>
<dbReference type="PROSITE" id="PS50928">
    <property type="entry name" value="ABC_TM1"/>
    <property type="match status" value="1"/>
</dbReference>
<feature type="transmembrane region" description="Helical" evidence="7">
    <location>
        <begin position="145"/>
        <end position="165"/>
    </location>
</feature>
<feature type="transmembrane region" description="Helical" evidence="7">
    <location>
        <begin position="104"/>
        <end position="124"/>
    </location>
</feature>
<dbReference type="PANTHER" id="PTHR43163:SF6">
    <property type="entry name" value="DIPEPTIDE TRANSPORT SYSTEM PERMEASE PROTEIN DPPB-RELATED"/>
    <property type="match status" value="1"/>
</dbReference>
<keyword evidence="3" id="KW-1003">Cell membrane</keyword>
<keyword evidence="5 7" id="KW-1133">Transmembrane helix</keyword>
<dbReference type="InterPro" id="IPR000515">
    <property type="entry name" value="MetI-like"/>
</dbReference>
<reference evidence="9 10" key="1">
    <citation type="submission" date="2016-10" db="EMBL/GenBank/DDBJ databases">
        <authorList>
            <person name="de Groot N.N."/>
        </authorList>
    </citation>
    <scope>NUCLEOTIDE SEQUENCE [LARGE SCALE GENOMIC DNA]</scope>
    <source>
        <strain evidence="9 10">DSM 19981</strain>
    </source>
</reference>
<feature type="transmembrane region" description="Helical" evidence="7">
    <location>
        <begin position="12"/>
        <end position="32"/>
    </location>
</feature>
<dbReference type="GO" id="GO:0005886">
    <property type="term" value="C:plasma membrane"/>
    <property type="evidence" value="ECO:0007669"/>
    <property type="project" value="UniProtKB-SubCell"/>
</dbReference>
<dbReference type="InterPro" id="IPR035906">
    <property type="entry name" value="MetI-like_sf"/>
</dbReference>
<dbReference type="SUPFAM" id="SSF161098">
    <property type="entry name" value="MetI-like"/>
    <property type="match status" value="1"/>
</dbReference>
<protein>
    <submittedName>
        <fullName evidence="9">Peptide/nickel transport system permease protein</fullName>
    </submittedName>
</protein>
<dbReference type="GO" id="GO:0071916">
    <property type="term" value="F:dipeptide transmembrane transporter activity"/>
    <property type="evidence" value="ECO:0007669"/>
    <property type="project" value="TreeGrafter"/>
</dbReference>
<dbReference type="Pfam" id="PF00528">
    <property type="entry name" value="BPD_transp_1"/>
    <property type="match status" value="1"/>
</dbReference>
<keyword evidence="4 7" id="KW-0812">Transmembrane</keyword>
<comment type="subcellular location">
    <subcellularLocation>
        <location evidence="1 7">Cell membrane</location>
        <topology evidence="1 7">Multi-pass membrane protein</topology>
    </subcellularLocation>
</comment>
<evidence type="ECO:0000256" key="4">
    <source>
        <dbReference type="ARBA" id="ARBA00022692"/>
    </source>
</evidence>
<feature type="transmembrane region" description="Helical" evidence="7">
    <location>
        <begin position="202"/>
        <end position="222"/>
    </location>
</feature>
<evidence type="ECO:0000256" key="7">
    <source>
        <dbReference type="RuleBase" id="RU363032"/>
    </source>
</evidence>
<keyword evidence="2 7" id="KW-0813">Transport</keyword>
<dbReference type="AlphaFoldDB" id="A0A1I4DX30"/>
<dbReference type="Gene3D" id="1.10.3720.10">
    <property type="entry name" value="MetI-like"/>
    <property type="match status" value="1"/>
</dbReference>
<feature type="transmembrane region" description="Helical" evidence="7">
    <location>
        <begin position="308"/>
        <end position="331"/>
    </location>
</feature>
<dbReference type="InterPro" id="IPR045621">
    <property type="entry name" value="BPD_transp_1_N"/>
</dbReference>
<name>A0A1I4DX30_9PROT</name>
<dbReference type="EMBL" id="FOSQ01000012">
    <property type="protein sequence ID" value="SFK96807.1"/>
    <property type="molecule type" value="Genomic_DNA"/>
</dbReference>